<evidence type="ECO:0000313" key="2">
    <source>
        <dbReference type="Proteomes" id="UP000289340"/>
    </source>
</evidence>
<proteinExistence type="predicted"/>
<gene>
    <name evidence="1" type="ORF">D0Y65_048741</name>
</gene>
<dbReference type="Proteomes" id="UP000289340">
    <property type="component" value="Chromosome 18"/>
</dbReference>
<dbReference type="AlphaFoldDB" id="A0A445FUB4"/>
<comment type="caution">
    <text evidence="1">The sequence shown here is derived from an EMBL/GenBank/DDBJ whole genome shotgun (WGS) entry which is preliminary data.</text>
</comment>
<organism evidence="1 2">
    <name type="scientific">Glycine soja</name>
    <name type="common">Wild soybean</name>
    <dbReference type="NCBI Taxonomy" id="3848"/>
    <lineage>
        <taxon>Eukaryota</taxon>
        <taxon>Viridiplantae</taxon>
        <taxon>Streptophyta</taxon>
        <taxon>Embryophyta</taxon>
        <taxon>Tracheophyta</taxon>
        <taxon>Spermatophyta</taxon>
        <taxon>Magnoliopsida</taxon>
        <taxon>eudicotyledons</taxon>
        <taxon>Gunneridae</taxon>
        <taxon>Pentapetalae</taxon>
        <taxon>rosids</taxon>
        <taxon>fabids</taxon>
        <taxon>Fabales</taxon>
        <taxon>Fabaceae</taxon>
        <taxon>Papilionoideae</taxon>
        <taxon>50 kb inversion clade</taxon>
        <taxon>NPAAA clade</taxon>
        <taxon>indigoferoid/millettioid clade</taxon>
        <taxon>Phaseoleae</taxon>
        <taxon>Glycine</taxon>
        <taxon>Glycine subgen. Soja</taxon>
    </lineage>
</organism>
<protein>
    <submittedName>
        <fullName evidence="1">Uncharacterized protein</fullName>
    </submittedName>
</protein>
<sequence length="60" mass="6631">MLGVKVSSSTRILNHKLTIALPTHLQKAMNDEGNKVNFSSKVCVIFNATMPKCLMIIVIM</sequence>
<accession>A0A445FUB4</accession>
<dbReference type="EMBL" id="QZWG01000018">
    <property type="protein sequence ID" value="RZB52393.1"/>
    <property type="molecule type" value="Genomic_DNA"/>
</dbReference>
<keyword evidence="2" id="KW-1185">Reference proteome</keyword>
<reference evidence="1 2" key="1">
    <citation type="submission" date="2018-09" db="EMBL/GenBank/DDBJ databases">
        <title>A high-quality reference genome of wild soybean provides a powerful tool to mine soybean genomes.</title>
        <authorList>
            <person name="Xie M."/>
            <person name="Chung C.Y.L."/>
            <person name="Li M.-W."/>
            <person name="Wong F.-L."/>
            <person name="Chan T.-F."/>
            <person name="Lam H.-M."/>
        </authorList>
    </citation>
    <scope>NUCLEOTIDE SEQUENCE [LARGE SCALE GENOMIC DNA]</scope>
    <source>
        <strain evidence="2">cv. W05</strain>
        <tissue evidence="1">Hypocotyl of etiolated seedlings</tissue>
    </source>
</reference>
<evidence type="ECO:0000313" key="1">
    <source>
        <dbReference type="EMBL" id="RZB52393.1"/>
    </source>
</evidence>
<name>A0A445FUB4_GLYSO</name>